<protein>
    <submittedName>
        <fullName evidence="2">Uncharacterized protein</fullName>
    </submittedName>
</protein>
<evidence type="ECO:0000313" key="3">
    <source>
        <dbReference type="Proteomes" id="UP000554482"/>
    </source>
</evidence>
<sequence>MPTCPLCRIHINGFNAFDVEAMRFYTENDVIPDRVPRDEPEASPVSSRNPRVRVPTTSSNVTLLSSSEDEEEPSTIPVQPPQDASENNIIQSSQDASDNNIIQSSQDASENDVRQSSLINRDDVVRPVDLTMDSDIES</sequence>
<feature type="compositionally biased region" description="Low complexity" evidence="1">
    <location>
        <begin position="56"/>
        <end position="66"/>
    </location>
</feature>
<reference evidence="2 3" key="1">
    <citation type="submission" date="2020-06" db="EMBL/GenBank/DDBJ databases">
        <title>Transcriptomic and genomic resources for Thalictrum thalictroides and T. hernandezii: Facilitating candidate gene discovery in an emerging model plant lineage.</title>
        <authorList>
            <person name="Arias T."/>
            <person name="Riano-Pachon D.M."/>
            <person name="Di Stilio V.S."/>
        </authorList>
    </citation>
    <scope>NUCLEOTIDE SEQUENCE [LARGE SCALE GENOMIC DNA]</scope>
    <source>
        <strain evidence="3">cv. WT478/WT964</strain>
        <tissue evidence="2">Leaves</tissue>
    </source>
</reference>
<organism evidence="2 3">
    <name type="scientific">Thalictrum thalictroides</name>
    <name type="common">Rue-anemone</name>
    <name type="synonym">Anemone thalictroides</name>
    <dbReference type="NCBI Taxonomy" id="46969"/>
    <lineage>
        <taxon>Eukaryota</taxon>
        <taxon>Viridiplantae</taxon>
        <taxon>Streptophyta</taxon>
        <taxon>Embryophyta</taxon>
        <taxon>Tracheophyta</taxon>
        <taxon>Spermatophyta</taxon>
        <taxon>Magnoliopsida</taxon>
        <taxon>Ranunculales</taxon>
        <taxon>Ranunculaceae</taxon>
        <taxon>Thalictroideae</taxon>
        <taxon>Thalictrum</taxon>
    </lineage>
</organism>
<feature type="compositionally biased region" description="Polar residues" evidence="1">
    <location>
        <begin position="82"/>
        <end position="119"/>
    </location>
</feature>
<name>A0A7J6WIK1_THATH</name>
<comment type="caution">
    <text evidence="2">The sequence shown here is derived from an EMBL/GenBank/DDBJ whole genome shotgun (WGS) entry which is preliminary data.</text>
</comment>
<accession>A0A7J6WIK1</accession>
<dbReference type="EMBL" id="JABWDY010014933">
    <property type="protein sequence ID" value="KAF5197226.1"/>
    <property type="molecule type" value="Genomic_DNA"/>
</dbReference>
<gene>
    <name evidence="2" type="ORF">FRX31_013187</name>
</gene>
<keyword evidence="3" id="KW-1185">Reference proteome</keyword>
<feature type="region of interest" description="Disordered" evidence="1">
    <location>
        <begin position="29"/>
        <end position="138"/>
    </location>
</feature>
<feature type="compositionally biased region" description="Basic and acidic residues" evidence="1">
    <location>
        <begin position="31"/>
        <end position="40"/>
    </location>
</feature>
<proteinExistence type="predicted"/>
<dbReference type="AlphaFoldDB" id="A0A7J6WIK1"/>
<dbReference type="Proteomes" id="UP000554482">
    <property type="component" value="Unassembled WGS sequence"/>
</dbReference>
<evidence type="ECO:0000256" key="1">
    <source>
        <dbReference type="SAM" id="MobiDB-lite"/>
    </source>
</evidence>
<evidence type="ECO:0000313" key="2">
    <source>
        <dbReference type="EMBL" id="KAF5197226.1"/>
    </source>
</evidence>